<dbReference type="AlphaFoldDB" id="A0A1H7UG02"/>
<protein>
    <submittedName>
        <fullName evidence="1">Uncharacterized protein</fullName>
    </submittedName>
</protein>
<reference evidence="2" key="1">
    <citation type="submission" date="2016-10" db="EMBL/GenBank/DDBJ databases">
        <authorList>
            <person name="Varghese N."/>
            <person name="Submissions S."/>
        </authorList>
    </citation>
    <scope>NUCLEOTIDE SEQUENCE [LARGE SCALE GENOMIC DNA]</scope>
    <source>
        <strain evidence="2">CGMCC 1.9150</strain>
    </source>
</reference>
<keyword evidence="2" id="KW-1185">Reference proteome</keyword>
<dbReference type="Proteomes" id="UP000198807">
    <property type="component" value="Unassembled WGS sequence"/>
</dbReference>
<name>A0A1H7UG02_9GAMM</name>
<organism evidence="1 2">
    <name type="scientific">Halomonas daqiaonensis</name>
    <dbReference type="NCBI Taxonomy" id="650850"/>
    <lineage>
        <taxon>Bacteria</taxon>
        <taxon>Pseudomonadati</taxon>
        <taxon>Pseudomonadota</taxon>
        <taxon>Gammaproteobacteria</taxon>
        <taxon>Oceanospirillales</taxon>
        <taxon>Halomonadaceae</taxon>
        <taxon>Halomonas</taxon>
    </lineage>
</organism>
<evidence type="ECO:0000313" key="1">
    <source>
        <dbReference type="EMBL" id="SEL95665.1"/>
    </source>
</evidence>
<dbReference type="EMBL" id="FOBC01000020">
    <property type="protein sequence ID" value="SEL95665.1"/>
    <property type="molecule type" value="Genomic_DNA"/>
</dbReference>
<dbReference type="RefSeq" id="WP_089715006.1">
    <property type="nucleotide sequence ID" value="NZ_FOBC01000020.1"/>
</dbReference>
<proteinExistence type="predicted"/>
<sequence length="290" mass="33519">MLNADIIRKDDDCYQVMTLADGLQNVLPSLALGMNPEIRDLCMAYHFFLGWSTDHGIWMLWAVDTDDPIGRPRPEHLVAWLTDPPEKNLVAITDGLIELFRKSRKRRWITGDDIRATLETLEFSIPTVEELLPGTPDRWRPLPARFHNHFRLSEGHGVYRELFLEFERFDAESIIATLAEGRRDGILLIYTLLTENVMPMEPYEIDWPLQRRGKNPPQVKAGKEAQCLCRIYQHVERSVGYGTSPVFEPAVIRLAVSGRTPDDAISNWHTIAKPLRQTLRKRRPQDRELE</sequence>
<evidence type="ECO:0000313" key="2">
    <source>
        <dbReference type="Proteomes" id="UP000198807"/>
    </source>
</evidence>
<accession>A0A1H7UG02</accession>
<gene>
    <name evidence="1" type="ORF">SAMN04488129_12041</name>
</gene>
<dbReference type="OrthoDB" id="6143973at2"/>